<accession>A0ABP9RDG2</accession>
<reference evidence="2" key="1">
    <citation type="journal article" date="2019" name="Int. J. Syst. Evol. Microbiol.">
        <title>The Global Catalogue of Microorganisms (GCM) 10K type strain sequencing project: providing services to taxonomists for standard genome sequencing and annotation.</title>
        <authorList>
            <consortium name="The Broad Institute Genomics Platform"/>
            <consortium name="The Broad Institute Genome Sequencing Center for Infectious Disease"/>
            <person name="Wu L."/>
            <person name="Ma J."/>
        </authorList>
    </citation>
    <scope>NUCLEOTIDE SEQUENCE [LARGE SCALE GENOMIC DNA]</scope>
    <source>
        <strain evidence="2">JCM 18472</strain>
    </source>
</reference>
<proteinExistence type="predicted"/>
<organism evidence="1 2">
    <name type="scientific">Modicisalibacter zincidurans</name>
    <dbReference type="NCBI Taxonomy" id="1178777"/>
    <lineage>
        <taxon>Bacteria</taxon>
        <taxon>Pseudomonadati</taxon>
        <taxon>Pseudomonadota</taxon>
        <taxon>Gammaproteobacteria</taxon>
        <taxon>Oceanospirillales</taxon>
        <taxon>Halomonadaceae</taxon>
        <taxon>Modicisalibacter</taxon>
    </lineage>
</organism>
<dbReference type="RefSeq" id="WP_031383364.1">
    <property type="nucleotide sequence ID" value="NZ_BAABKI010000018.1"/>
</dbReference>
<protein>
    <submittedName>
        <fullName evidence="1">Uncharacterized protein</fullName>
    </submittedName>
</protein>
<evidence type="ECO:0000313" key="1">
    <source>
        <dbReference type="EMBL" id="GAA5174636.1"/>
    </source>
</evidence>
<name>A0ABP9RDG2_9GAMM</name>
<sequence length="86" mass="9650">MLNRSRNVICPTCRSVNSWEGDPAPDEALYCHLCDGFIATHQHYVESLIKGEVARIMARYANPDSSYQLSLLKQVLADRPSADARL</sequence>
<dbReference type="Proteomes" id="UP001500074">
    <property type="component" value="Unassembled WGS sequence"/>
</dbReference>
<gene>
    <name evidence="1" type="ORF">GCM10023342_16070</name>
</gene>
<dbReference type="EMBL" id="BAABKI010000018">
    <property type="protein sequence ID" value="GAA5174636.1"/>
    <property type="molecule type" value="Genomic_DNA"/>
</dbReference>
<comment type="caution">
    <text evidence="1">The sequence shown here is derived from an EMBL/GenBank/DDBJ whole genome shotgun (WGS) entry which is preliminary data.</text>
</comment>
<evidence type="ECO:0000313" key="2">
    <source>
        <dbReference type="Proteomes" id="UP001500074"/>
    </source>
</evidence>
<keyword evidence="2" id="KW-1185">Reference proteome</keyword>